<keyword evidence="3" id="KW-1185">Reference proteome</keyword>
<organism evidence="2 3">
    <name type="scientific">Trichonephila inaurata madagascariensis</name>
    <dbReference type="NCBI Taxonomy" id="2747483"/>
    <lineage>
        <taxon>Eukaryota</taxon>
        <taxon>Metazoa</taxon>
        <taxon>Ecdysozoa</taxon>
        <taxon>Arthropoda</taxon>
        <taxon>Chelicerata</taxon>
        <taxon>Arachnida</taxon>
        <taxon>Araneae</taxon>
        <taxon>Araneomorphae</taxon>
        <taxon>Entelegynae</taxon>
        <taxon>Araneoidea</taxon>
        <taxon>Nephilidae</taxon>
        <taxon>Trichonephila</taxon>
        <taxon>Trichonephila inaurata</taxon>
    </lineage>
</organism>
<feature type="region of interest" description="Disordered" evidence="1">
    <location>
        <begin position="1"/>
        <end position="48"/>
    </location>
</feature>
<comment type="caution">
    <text evidence="2">The sequence shown here is derived from an EMBL/GenBank/DDBJ whole genome shotgun (WGS) entry which is preliminary data.</text>
</comment>
<evidence type="ECO:0000256" key="1">
    <source>
        <dbReference type="SAM" id="MobiDB-lite"/>
    </source>
</evidence>
<dbReference type="Proteomes" id="UP000886998">
    <property type="component" value="Unassembled WGS sequence"/>
</dbReference>
<feature type="compositionally biased region" description="Basic and acidic residues" evidence="1">
    <location>
        <begin position="15"/>
        <end position="37"/>
    </location>
</feature>
<proteinExistence type="predicted"/>
<dbReference type="AlphaFoldDB" id="A0A8X7CSF9"/>
<name>A0A8X7CSF9_9ARAC</name>
<accession>A0A8X7CSF9</accession>
<gene>
    <name evidence="2" type="ORF">TNIN_111311</name>
</gene>
<dbReference type="EMBL" id="BMAV01022214">
    <property type="protein sequence ID" value="GFY76895.1"/>
    <property type="molecule type" value="Genomic_DNA"/>
</dbReference>
<reference evidence="2" key="1">
    <citation type="submission" date="2020-08" db="EMBL/GenBank/DDBJ databases">
        <title>Multicomponent nature underlies the extraordinary mechanical properties of spider dragline silk.</title>
        <authorList>
            <person name="Kono N."/>
            <person name="Nakamura H."/>
            <person name="Mori M."/>
            <person name="Yoshida Y."/>
            <person name="Ohtoshi R."/>
            <person name="Malay A.D."/>
            <person name="Moran D.A.P."/>
            <person name="Tomita M."/>
            <person name="Numata K."/>
            <person name="Arakawa K."/>
        </authorList>
    </citation>
    <scope>NUCLEOTIDE SEQUENCE</scope>
</reference>
<sequence length="88" mass="9956">MDKFESSYPFSNADRMTEDHELPPNLQHGEDKLRFDEGVPSGSSRSGTLIKKCPGVRALTSEVSVSLTYDCESNNYSPSEMDIFYLHY</sequence>
<protein>
    <submittedName>
        <fullName evidence="2">Uncharacterized protein</fullName>
    </submittedName>
</protein>
<evidence type="ECO:0000313" key="2">
    <source>
        <dbReference type="EMBL" id="GFY76895.1"/>
    </source>
</evidence>
<evidence type="ECO:0000313" key="3">
    <source>
        <dbReference type="Proteomes" id="UP000886998"/>
    </source>
</evidence>